<keyword evidence="1" id="KW-0808">Transferase</keyword>
<accession>A0A0V8HLY7</accession>
<dbReference type="InterPro" id="IPR006748">
    <property type="entry name" value="NH2Glyco/OHUrea_AB-resist_kin"/>
</dbReference>
<dbReference type="Gene3D" id="3.90.1200.10">
    <property type="match status" value="1"/>
</dbReference>
<name>A0A0V8HLY7_9BACI</name>
<dbReference type="OrthoDB" id="179394at2"/>
<organism evidence="1 2">
    <name type="scientific">[Bacillus] enclensis</name>
    <dbReference type="NCBI Taxonomy" id="1402860"/>
    <lineage>
        <taxon>Bacteria</taxon>
        <taxon>Bacillati</taxon>
        <taxon>Bacillota</taxon>
        <taxon>Bacilli</taxon>
        <taxon>Bacillales</taxon>
        <taxon>Bacillaceae</taxon>
        <taxon>Rossellomorea</taxon>
    </lineage>
</organism>
<dbReference type="InterPro" id="IPR011009">
    <property type="entry name" value="Kinase-like_dom_sf"/>
</dbReference>
<dbReference type="GO" id="GO:0016301">
    <property type="term" value="F:kinase activity"/>
    <property type="evidence" value="ECO:0007669"/>
    <property type="project" value="UniProtKB-KW"/>
</dbReference>
<protein>
    <submittedName>
        <fullName evidence="1">Streptomycin 6-kinase</fullName>
    </submittedName>
</protein>
<evidence type="ECO:0000313" key="1">
    <source>
        <dbReference type="EMBL" id="SCB85859.1"/>
    </source>
</evidence>
<sequence length="305" mass="34691">MIPEYFQAKMEAMYGDKGSAWVEQAEQTILSLQEKRSLSFGEPFSLSYNFVVPAVLPDGTSAVLKMGYPNKEFSNEFHALREFAGDAMVKVIDSDQEAGWIILTHIQPGRALHSLRDEMKQLKIFAAIAEKLWHKPSTTHPFPDVEAWSEGIRRYKSRFKDGNGPLPEKMISKAESLFSRLLGSSEERYLLHGDLHHENILYSESAGWTAIDPKGLIGEREYDCIQYTLNHWKDHEDPYELLKFRTAAFSSLLSLSYERLISYGFCHSVLSACWCTEDGSDCWKNGAAIAEMYERLLNENKAGSL</sequence>
<dbReference type="RefSeq" id="WP_058297680.1">
    <property type="nucleotide sequence ID" value="NZ_FMAU01000001.1"/>
</dbReference>
<dbReference type="Proteomes" id="UP000181997">
    <property type="component" value="Unassembled WGS sequence"/>
</dbReference>
<dbReference type="Pfam" id="PF04655">
    <property type="entry name" value="APH_6_hur"/>
    <property type="match status" value="1"/>
</dbReference>
<proteinExistence type="predicted"/>
<dbReference type="GO" id="GO:0016773">
    <property type="term" value="F:phosphotransferase activity, alcohol group as acceptor"/>
    <property type="evidence" value="ECO:0007669"/>
    <property type="project" value="InterPro"/>
</dbReference>
<dbReference type="AlphaFoldDB" id="A0A0V8HLY7"/>
<evidence type="ECO:0000313" key="2">
    <source>
        <dbReference type="Proteomes" id="UP000181997"/>
    </source>
</evidence>
<dbReference type="EMBL" id="FMAU01000001">
    <property type="protein sequence ID" value="SCB85859.1"/>
    <property type="molecule type" value="Genomic_DNA"/>
</dbReference>
<reference evidence="2" key="1">
    <citation type="submission" date="2016-08" db="EMBL/GenBank/DDBJ databases">
        <authorList>
            <person name="Varghese N."/>
            <person name="Submissions Spin"/>
        </authorList>
    </citation>
    <scope>NUCLEOTIDE SEQUENCE [LARGE SCALE GENOMIC DNA]</scope>
    <source>
        <strain evidence="2">SGD-1123</strain>
    </source>
</reference>
<keyword evidence="2" id="KW-1185">Reference proteome</keyword>
<gene>
    <name evidence="1" type="ORF">GA0061094_0980</name>
</gene>
<keyword evidence="1" id="KW-0418">Kinase</keyword>
<dbReference type="GO" id="GO:0019748">
    <property type="term" value="P:secondary metabolic process"/>
    <property type="evidence" value="ECO:0007669"/>
    <property type="project" value="InterPro"/>
</dbReference>
<dbReference type="SUPFAM" id="SSF56112">
    <property type="entry name" value="Protein kinase-like (PK-like)"/>
    <property type="match status" value="1"/>
</dbReference>